<keyword evidence="2" id="KW-1185">Reference proteome</keyword>
<comment type="caution">
    <text evidence="1">The sequence shown here is derived from an EMBL/GenBank/DDBJ whole genome shotgun (WGS) entry which is preliminary data.</text>
</comment>
<dbReference type="Gene3D" id="3.10.20.480">
    <property type="entry name" value="Antirestriction protein ArdA, domain 1"/>
    <property type="match status" value="1"/>
</dbReference>
<dbReference type="Pfam" id="PF07275">
    <property type="entry name" value="ArdA"/>
    <property type="match status" value="1"/>
</dbReference>
<gene>
    <name evidence="1" type="ORF">RM530_17685</name>
</gene>
<accession>A0ABU2WMR8</accession>
<protein>
    <submittedName>
        <fullName evidence="1">Antirestriction protein ArdA</fullName>
    </submittedName>
</protein>
<reference evidence="1 2" key="1">
    <citation type="submission" date="2023-09" db="EMBL/GenBank/DDBJ databases">
        <authorList>
            <person name="Rey-Velasco X."/>
        </authorList>
    </citation>
    <scope>NUCLEOTIDE SEQUENCE [LARGE SCALE GENOMIC DNA]</scope>
    <source>
        <strain evidence="1 2">W345</strain>
    </source>
</reference>
<dbReference type="Proteomes" id="UP001254608">
    <property type="component" value="Unassembled WGS sequence"/>
</dbReference>
<dbReference type="InterPro" id="IPR009899">
    <property type="entry name" value="ArdA"/>
</dbReference>
<organism evidence="1 2">
    <name type="scientific">Banduia mediterranea</name>
    <dbReference type="NCBI Taxonomy" id="3075609"/>
    <lineage>
        <taxon>Bacteria</taxon>
        <taxon>Pseudomonadati</taxon>
        <taxon>Pseudomonadota</taxon>
        <taxon>Gammaproteobacteria</taxon>
        <taxon>Nevskiales</taxon>
        <taxon>Algiphilaceae</taxon>
        <taxon>Banduia</taxon>
    </lineage>
</organism>
<evidence type="ECO:0000313" key="1">
    <source>
        <dbReference type="EMBL" id="MDT0499178.1"/>
    </source>
</evidence>
<dbReference type="EMBL" id="JAVRIC010000039">
    <property type="protein sequence ID" value="MDT0499178.1"/>
    <property type="molecule type" value="Genomic_DNA"/>
</dbReference>
<evidence type="ECO:0000313" key="2">
    <source>
        <dbReference type="Proteomes" id="UP001254608"/>
    </source>
</evidence>
<dbReference type="InterPro" id="IPR041893">
    <property type="entry name" value="ArdA_dom3"/>
</dbReference>
<dbReference type="RefSeq" id="WP_311366588.1">
    <property type="nucleotide sequence ID" value="NZ_JAVRIC010000039.1"/>
</dbReference>
<sequence>MTSQAEIRIYVACLAAYNNGILHGAWIDAYQDADAIRDAIAGMLKASPEPDAEEWAIHDYGGFEGLRLSEYEGIDEVADKAAFVAEHGSLGAEMVSYYGGDLEEAREALEERYCGEYRSAADYAEDLTEQTGDVPEHLSYYIDYERMARDMELSGDIFTIETGFEEVHVFWSC</sequence>
<dbReference type="InterPro" id="IPR041895">
    <property type="entry name" value="ArdA_dom1"/>
</dbReference>
<proteinExistence type="predicted"/>
<name>A0ABU2WMR8_9GAMM</name>
<dbReference type="Gene3D" id="1.10.10.1190">
    <property type="entry name" value="Antirestriction protein ArdA, domain 3"/>
    <property type="match status" value="1"/>
</dbReference>